<keyword evidence="3" id="KW-0732">Signal</keyword>
<evidence type="ECO:0000256" key="2">
    <source>
        <dbReference type="SAM" id="Phobius"/>
    </source>
</evidence>
<evidence type="ECO:0000256" key="3">
    <source>
        <dbReference type="SAM" id="SignalP"/>
    </source>
</evidence>
<feature type="compositionally biased region" description="Basic and acidic residues" evidence="1">
    <location>
        <begin position="51"/>
        <end position="61"/>
    </location>
</feature>
<protein>
    <submittedName>
        <fullName evidence="4">Uncharacterized protein</fullName>
    </submittedName>
</protein>
<gene>
    <name evidence="4" type="ORF">PANT1444_LOCUS1096</name>
</gene>
<evidence type="ECO:0000313" key="4">
    <source>
        <dbReference type="EMBL" id="CAD8468291.1"/>
    </source>
</evidence>
<feature type="region of interest" description="Disordered" evidence="1">
    <location>
        <begin position="44"/>
        <end position="66"/>
    </location>
</feature>
<dbReference type="AlphaFoldDB" id="A0A7S0H6A6"/>
<keyword evidence="2" id="KW-0472">Membrane</keyword>
<reference evidence="4" key="1">
    <citation type="submission" date="2021-01" db="EMBL/GenBank/DDBJ databases">
        <authorList>
            <person name="Corre E."/>
            <person name="Pelletier E."/>
            <person name="Niang G."/>
            <person name="Scheremetjew M."/>
            <person name="Finn R."/>
            <person name="Kale V."/>
            <person name="Holt S."/>
            <person name="Cochrane G."/>
            <person name="Meng A."/>
            <person name="Brown T."/>
            <person name="Cohen L."/>
        </authorList>
    </citation>
    <scope>NUCLEOTIDE SEQUENCE</scope>
    <source>
        <strain evidence="4">CCMP1374</strain>
    </source>
</reference>
<sequence length="106" mass="11187">MRCFMLAVIVAVSSAFSSTALAPRSAVSLRVRSVSAPVAMAGWNDQYQDQDPGREKKELKTNKGSASFDEEMARTGALGGMDSAPPAFIGLSLAVIAYLLYLVVAS</sequence>
<feature type="signal peptide" evidence="3">
    <location>
        <begin position="1"/>
        <end position="15"/>
    </location>
</feature>
<dbReference type="EMBL" id="HBEP01001941">
    <property type="protein sequence ID" value="CAD8468291.1"/>
    <property type="molecule type" value="Transcribed_RNA"/>
</dbReference>
<keyword evidence="2" id="KW-1133">Transmembrane helix</keyword>
<name>A0A7S0H6A6_9EUKA</name>
<organism evidence="4">
    <name type="scientific">Phaeocystis antarctica</name>
    <dbReference type="NCBI Taxonomy" id="33657"/>
    <lineage>
        <taxon>Eukaryota</taxon>
        <taxon>Haptista</taxon>
        <taxon>Haptophyta</taxon>
        <taxon>Prymnesiophyceae</taxon>
        <taxon>Phaeocystales</taxon>
        <taxon>Phaeocystaceae</taxon>
        <taxon>Phaeocystis</taxon>
    </lineage>
</organism>
<accession>A0A7S0H6A6</accession>
<proteinExistence type="predicted"/>
<feature type="chain" id="PRO_5030739107" evidence="3">
    <location>
        <begin position="16"/>
        <end position="106"/>
    </location>
</feature>
<keyword evidence="2" id="KW-0812">Transmembrane</keyword>
<evidence type="ECO:0000256" key="1">
    <source>
        <dbReference type="SAM" id="MobiDB-lite"/>
    </source>
</evidence>
<feature type="transmembrane region" description="Helical" evidence="2">
    <location>
        <begin position="87"/>
        <end position="104"/>
    </location>
</feature>